<dbReference type="EMBL" id="FODO01000003">
    <property type="protein sequence ID" value="SEN99092.1"/>
    <property type="molecule type" value="Genomic_DNA"/>
</dbReference>
<dbReference type="AlphaFoldDB" id="A0A1H8L1Q1"/>
<feature type="chain" id="PRO_5011542577" evidence="1">
    <location>
        <begin position="23"/>
        <end position="218"/>
    </location>
</feature>
<keyword evidence="3" id="KW-1185">Reference proteome</keyword>
<proteinExistence type="predicted"/>
<dbReference type="Proteomes" id="UP000198814">
    <property type="component" value="Unassembled WGS sequence"/>
</dbReference>
<organism evidence="2 3">
    <name type="scientific">Nitrosomonas oligotropha</name>
    <dbReference type="NCBI Taxonomy" id="42354"/>
    <lineage>
        <taxon>Bacteria</taxon>
        <taxon>Pseudomonadati</taxon>
        <taxon>Pseudomonadota</taxon>
        <taxon>Betaproteobacteria</taxon>
        <taxon>Nitrosomonadales</taxon>
        <taxon>Nitrosomonadaceae</taxon>
        <taxon>Nitrosomonas</taxon>
    </lineage>
</organism>
<feature type="signal peptide" evidence="1">
    <location>
        <begin position="1"/>
        <end position="22"/>
    </location>
</feature>
<dbReference type="OrthoDB" id="8545835at2"/>
<keyword evidence="1" id="KW-0732">Signal</keyword>
<evidence type="ECO:0000313" key="2">
    <source>
        <dbReference type="EMBL" id="SEN99092.1"/>
    </source>
</evidence>
<evidence type="ECO:0000256" key="1">
    <source>
        <dbReference type="SAM" id="SignalP"/>
    </source>
</evidence>
<gene>
    <name evidence="2" type="ORF">SAMN05216333_10325</name>
</gene>
<dbReference type="RefSeq" id="WP_090315403.1">
    <property type="nucleotide sequence ID" value="NZ_FNOE01000002.1"/>
</dbReference>
<evidence type="ECO:0000313" key="3">
    <source>
        <dbReference type="Proteomes" id="UP000198814"/>
    </source>
</evidence>
<name>A0A1H8L1Q1_9PROT</name>
<sequence>MRMLRGLVLAFFSCLAHSNAYAISIVYQGFECLNAVNTEDPTPNNGTPVQSRFEVIEDSGDGIYRLNLTGGIPRFVSNDRTVCIDRATAIGYSGIPEVDGLPQPLDAVDATGYFDGDELIIVISSLYTDLSARRNPFSSFTTSFIFPFTNTLIFKFNSTTSSFRLKKVVRNRGFVHTSGSTNSITPFFETVLPSFNKKAQDKPVILTPLSTIEYKLEK</sequence>
<reference evidence="3" key="1">
    <citation type="submission" date="2016-10" db="EMBL/GenBank/DDBJ databases">
        <authorList>
            <person name="Varghese N."/>
            <person name="Submissions S."/>
        </authorList>
    </citation>
    <scope>NUCLEOTIDE SEQUENCE [LARGE SCALE GENOMIC DNA]</scope>
    <source>
        <strain evidence="3">Nm76</strain>
    </source>
</reference>
<accession>A0A1H8L1Q1</accession>
<dbReference type="STRING" id="42354.SAMN05216333_10325"/>
<protein>
    <submittedName>
        <fullName evidence="2">Uncharacterized protein</fullName>
    </submittedName>
</protein>